<dbReference type="Proteomes" id="UP000298246">
    <property type="component" value="Unassembled WGS sequence"/>
</dbReference>
<protein>
    <submittedName>
        <fullName evidence="2">Uncharacterized protein</fullName>
    </submittedName>
</protein>
<comment type="caution">
    <text evidence="2">The sequence shown here is derived from an EMBL/GenBank/DDBJ whole genome shotgun (WGS) entry which is preliminary data.</text>
</comment>
<accession>A0A4Y8PQN1</accession>
<gene>
    <name evidence="2" type="ORF">B5M42_23780</name>
</gene>
<reference evidence="2 3" key="1">
    <citation type="submission" date="2017-03" db="EMBL/GenBank/DDBJ databases">
        <title>Isolation of Levoglucosan Utilizing Bacteria.</title>
        <authorList>
            <person name="Arya A.S."/>
        </authorList>
    </citation>
    <scope>NUCLEOTIDE SEQUENCE [LARGE SCALE GENOMIC DNA]</scope>
    <source>
        <strain evidence="2 3">MEC069</strain>
    </source>
</reference>
<evidence type="ECO:0000313" key="3">
    <source>
        <dbReference type="Proteomes" id="UP000298246"/>
    </source>
</evidence>
<keyword evidence="1" id="KW-0472">Membrane</keyword>
<dbReference type="EMBL" id="MYFO01000058">
    <property type="protein sequence ID" value="TFE83078.1"/>
    <property type="molecule type" value="Genomic_DNA"/>
</dbReference>
<name>A0A4Y8PQN1_9BACL</name>
<feature type="transmembrane region" description="Helical" evidence="1">
    <location>
        <begin position="21"/>
        <end position="39"/>
    </location>
</feature>
<keyword evidence="3" id="KW-1185">Reference proteome</keyword>
<keyword evidence="1" id="KW-0812">Transmembrane</keyword>
<evidence type="ECO:0000313" key="2">
    <source>
        <dbReference type="EMBL" id="TFE83078.1"/>
    </source>
</evidence>
<proteinExistence type="predicted"/>
<feature type="transmembrane region" description="Helical" evidence="1">
    <location>
        <begin position="51"/>
        <end position="70"/>
    </location>
</feature>
<dbReference type="RefSeq" id="WP_134757461.1">
    <property type="nucleotide sequence ID" value="NZ_MYFO02000014.1"/>
</dbReference>
<evidence type="ECO:0000256" key="1">
    <source>
        <dbReference type="SAM" id="Phobius"/>
    </source>
</evidence>
<organism evidence="2 3">
    <name type="scientific">Paenibacillus athensensis</name>
    <dbReference type="NCBI Taxonomy" id="1967502"/>
    <lineage>
        <taxon>Bacteria</taxon>
        <taxon>Bacillati</taxon>
        <taxon>Bacillota</taxon>
        <taxon>Bacilli</taxon>
        <taxon>Bacillales</taxon>
        <taxon>Paenibacillaceae</taxon>
        <taxon>Paenibacillus</taxon>
    </lineage>
</organism>
<keyword evidence="1" id="KW-1133">Transmembrane helix</keyword>
<sequence length="111" mass="12480">MTMTTISIQQKPKEPLWTQRFIILNFSFMSLSCGFQMLLPTLPLRASTLTHQTLILGLLVSILSASAALIRPFVGARLQNSWPDRMNLLGWPSVWPLRAAISLNRPLGCWS</sequence>
<dbReference type="OrthoDB" id="9814001at2"/>
<dbReference type="AlphaFoldDB" id="A0A4Y8PQN1"/>